<dbReference type="GO" id="GO:0070971">
    <property type="term" value="C:endoplasmic reticulum exit site"/>
    <property type="evidence" value="ECO:0007669"/>
    <property type="project" value="TreeGrafter"/>
</dbReference>
<keyword evidence="4" id="KW-0256">Endoplasmic reticulum</keyword>
<feature type="compositionally biased region" description="Low complexity" evidence="6">
    <location>
        <begin position="296"/>
        <end position="334"/>
    </location>
</feature>
<dbReference type="InterPro" id="IPR006047">
    <property type="entry name" value="GH13_cat_dom"/>
</dbReference>
<evidence type="ECO:0000313" key="9">
    <source>
        <dbReference type="Proteomes" id="UP000239899"/>
    </source>
</evidence>
<dbReference type="SUPFAM" id="SSF51445">
    <property type="entry name" value="(Trans)glycosidases"/>
    <property type="match status" value="1"/>
</dbReference>
<dbReference type="EMBL" id="LHPG02000002">
    <property type="protein sequence ID" value="PRW60649.1"/>
    <property type="molecule type" value="Genomic_DNA"/>
</dbReference>
<evidence type="ECO:0000256" key="1">
    <source>
        <dbReference type="ARBA" id="ARBA00004240"/>
    </source>
</evidence>
<evidence type="ECO:0000256" key="3">
    <source>
        <dbReference type="ARBA" id="ARBA00022448"/>
    </source>
</evidence>
<feature type="compositionally biased region" description="Low complexity" evidence="6">
    <location>
        <begin position="73"/>
        <end position="83"/>
    </location>
</feature>
<feature type="compositionally biased region" description="Low complexity" evidence="6">
    <location>
        <begin position="814"/>
        <end position="825"/>
    </location>
</feature>
<feature type="region of interest" description="Disordered" evidence="6">
    <location>
        <begin position="736"/>
        <end position="793"/>
    </location>
</feature>
<dbReference type="PANTHER" id="PTHR13402:SF6">
    <property type="entry name" value="SECRETORY 16, ISOFORM I"/>
    <property type="match status" value="1"/>
</dbReference>
<dbReference type="Gene3D" id="3.20.20.80">
    <property type="entry name" value="Glycosidases"/>
    <property type="match status" value="2"/>
</dbReference>
<feature type="region of interest" description="Disordered" evidence="6">
    <location>
        <begin position="294"/>
        <end position="334"/>
    </location>
</feature>
<dbReference type="STRING" id="3076.A0A2P6U2W1"/>
<dbReference type="GO" id="GO:0012507">
    <property type="term" value="C:ER to Golgi transport vesicle membrane"/>
    <property type="evidence" value="ECO:0007669"/>
    <property type="project" value="TreeGrafter"/>
</dbReference>
<evidence type="ECO:0000259" key="7">
    <source>
        <dbReference type="SMART" id="SM00642"/>
    </source>
</evidence>
<dbReference type="Proteomes" id="UP000239899">
    <property type="component" value="Unassembled WGS sequence"/>
</dbReference>
<name>A0A2P6U2W1_CHLSO</name>
<feature type="compositionally biased region" description="Gly residues" evidence="6">
    <location>
        <begin position="773"/>
        <end position="791"/>
    </location>
</feature>
<dbReference type="GO" id="GO:0007030">
    <property type="term" value="P:Golgi organization"/>
    <property type="evidence" value="ECO:0007669"/>
    <property type="project" value="TreeGrafter"/>
</dbReference>
<feature type="region of interest" description="Disordered" evidence="6">
    <location>
        <begin position="844"/>
        <end position="893"/>
    </location>
</feature>
<dbReference type="GO" id="GO:0070973">
    <property type="term" value="P:protein localization to endoplasmic reticulum exit site"/>
    <property type="evidence" value="ECO:0007669"/>
    <property type="project" value="TreeGrafter"/>
</dbReference>
<keyword evidence="3" id="KW-0813">Transport</keyword>
<dbReference type="InterPro" id="IPR024298">
    <property type="entry name" value="Sec16_Sec23-bd"/>
</dbReference>
<keyword evidence="5" id="KW-0931">ER-Golgi transport</keyword>
<dbReference type="GO" id="GO:0016192">
    <property type="term" value="P:vesicle-mediated transport"/>
    <property type="evidence" value="ECO:0007669"/>
    <property type="project" value="UniProtKB-KW"/>
</dbReference>
<feature type="region of interest" description="Disordered" evidence="6">
    <location>
        <begin position="26"/>
        <end position="273"/>
    </location>
</feature>
<feature type="compositionally biased region" description="Polar residues" evidence="6">
    <location>
        <begin position="120"/>
        <end position="130"/>
    </location>
</feature>
<comment type="similarity">
    <text evidence="2">Belongs to the SEC16 family.</text>
</comment>
<evidence type="ECO:0000256" key="6">
    <source>
        <dbReference type="SAM" id="MobiDB-lite"/>
    </source>
</evidence>
<dbReference type="SMART" id="SM00642">
    <property type="entry name" value="Aamy"/>
    <property type="match status" value="1"/>
</dbReference>
<feature type="compositionally biased region" description="Polar residues" evidence="6">
    <location>
        <begin position="33"/>
        <end position="45"/>
    </location>
</feature>
<sequence>MVKAAPAWCGVQRVAAAWRRPDCLRPGADAANAKSSEITAQLRSQPSGTGSGPTGPSILVKMQRRKKVETYDSDGASGSDAPAAGGGSLPGPPLPAASGAHVPRSVGTGFGSVLHFGGSEPTSRRSSFAPQQAAEAAAEAAAAAAAEELSVESAAGPPDWAAQSPAAPAALPAGGPPSSAGAEAAAAAQQAPQLPAAEEAGSPPAAEEEAWPEQPVTSFQVAARPLFGSAQDEAAAAFDGLGSPAQPAESQPAFAYSQPDASYAPEAAGAPQEDPHAFDFLEEIRSPTAADEALVAPQQPAPTQEAAAAEPLPAAAPSTGAAEAPPAAAPSLAAEQPAEPVTWYDESGYCCLRPLSQPTSTAFGKLLFGGRVLLAVPSGHLELHALQRGPPEVLQPLPGAPTTSLSALLQTLESFPGPLGSGSKADKVASFCGEQADAAGADPTADYASCEGRRTLWSVLRVLAAHQGRASSAPYSLLPASSQGSGKPADPAAAPEAQLAAALLEGVPPVSELQLRLPAAAPPPETAAAVAAQVQQLLLEGRRTEALRVAVDGQLWAIALLLSRLLGDAAVAGTAAAMAQRCVAQAAPLQTLLLLLGVLLGVDAAAQPRACAHFSAILATEVYTWSRTVGNTALSGQYLPVVPYKLLHAYALAELGLVQQAAAYCQSMERTLQALGNKVPPGLLVCRAVAADLRDRLQQYATGQKLSLGSGFTAGALVSSVGKWLDRGLTAMMGGGDAAGTGGGRHSRNPSTSSVDASKEAVHRRTASSSSLMGGGAPPADGGSGGGGGGSIFHRVSSIKNMLTGQSSKAKIDAPPAAAAAAQQPGSPENVFYYDHELKCWRERGAEPPKPEQPPPPPPTGAVYPGGSMSSSPQKPPPMPAPAGQAGLPPRSGVGSRYALAGSSYCGGTFKGLVDQLDYIKGLGMDAIWLSPVSVQSYGGYHGYWPLDMFNINPSFGTPMELQRVLQTLEDEGFRTILDVVWNHVGYNTAPLGTPLNPYNLDEYFNNCTDLVASGMCLPDCTFPEWDTKIEQARGMLEQYRFHALRVDAAGYMEPEFVSWAVNETRLAGWLETVPSPIHLYEQARQQSVPYSYQSYELYSTTLINNSTAAYHNALAYTLLSEAIPLILYGAEQGLDGAQWADEHRLPLWHVGYNTSSPLYQFIRTLAWYRRQLGLASLPLTQAFVNNDTYAFARGPDMLVVLTSGAYNKTKPRPALYSLQNLTMLAGRELCDLFSPPKRRNCVSVGQNGTAAVVPSPADEPMVFVTRQWLEKQPASAACQLWRLSLHGALFSLLLIFCFV</sequence>
<gene>
    <name evidence="8" type="ORF">C2E21_0695</name>
</gene>
<dbReference type="InterPro" id="IPR017853">
    <property type="entry name" value="GH"/>
</dbReference>
<comment type="caution">
    <text evidence="8">The sequence shown here is derived from an EMBL/GenBank/DDBJ whole genome shotgun (WGS) entry which is preliminary data.</text>
</comment>
<dbReference type="GO" id="GO:0005975">
    <property type="term" value="P:carbohydrate metabolic process"/>
    <property type="evidence" value="ECO:0007669"/>
    <property type="project" value="InterPro"/>
</dbReference>
<evidence type="ECO:0000313" key="8">
    <source>
        <dbReference type="EMBL" id="PRW60649.1"/>
    </source>
</evidence>
<evidence type="ECO:0000256" key="5">
    <source>
        <dbReference type="ARBA" id="ARBA00022892"/>
    </source>
</evidence>
<feature type="compositionally biased region" description="Low complexity" evidence="6">
    <location>
        <begin position="133"/>
        <end position="148"/>
    </location>
</feature>
<dbReference type="PANTHER" id="PTHR13402">
    <property type="entry name" value="RGPR-RELATED"/>
    <property type="match status" value="1"/>
</dbReference>
<protein>
    <submittedName>
        <fullName evidence="8">Alpha-amylase</fullName>
    </submittedName>
</protein>
<dbReference type="Gene3D" id="1.20.58.940">
    <property type="match status" value="1"/>
</dbReference>
<feature type="compositionally biased region" description="Pro residues" evidence="6">
    <location>
        <begin position="851"/>
        <end position="860"/>
    </location>
</feature>
<dbReference type="OrthoDB" id="515854at2759"/>
<organism evidence="8 9">
    <name type="scientific">Chlorella sorokiniana</name>
    <name type="common">Freshwater green alga</name>
    <dbReference type="NCBI Taxonomy" id="3076"/>
    <lineage>
        <taxon>Eukaryota</taxon>
        <taxon>Viridiplantae</taxon>
        <taxon>Chlorophyta</taxon>
        <taxon>core chlorophytes</taxon>
        <taxon>Trebouxiophyceae</taxon>
        <taxon>Chlorellales</taxon>
        <taxon>Chlorellaceae</taxon>
        <taxon>Chlorella clade</taxon>
        <taxon>Chlorella</taxon>
    </lineage>
</organism>
<comment type="subcellular location">
    <subcellularLocation>
        <location evidence="1">Endoplasmic reticulum</location>
    </subcellularLocation>
</comment>
<accession>A0A2P6U2W1</accession>
<evidence type="ECO:0000256" key="4">
    <source>
        <dbReference type="ARBA" id="ARBA00022824"/>
    </source>
</evidence>
<dbReference type="Pfam" id="PF12931">
    <property type="entry name" value="TPR_Sec16"/>
    <property type="match status" value="1"/>
</dbReference>
<feature type="domain" description="Glycosyl hydrolase family 13 catalytic" evidence="7">
    <location>
        <begin position="892"/>
        <end position="1170"/>
    </location>
</feature>
<reference evidence="8 9" key="1">
    <citation type="journal article" date="2018" name="Plant J.">
        <title>Genome sequences of Chlorella sorokiniana UTEX 1602 and Micractinium conductrix SAG 241.80: implications to maltose excretion by a green alga.</title>
        <authorList>
            <person name="Arriola M.B."/>
            <person name="Velmurugan N."/>
            <person name="Zhang Y."/>
            <person name="Plunkett M.H."/>
            <person name="Hondzo H."/>
            <person name="Barney B.M."/>
        </authorList>
    </citation>
    <scope>NUCLEOTIDE SEQUENCE [LARGE SCALE GENOMIC DNA]</scope>
    <source>
        <strain evidence="9">UTEX 1602</strain>
    </source>
</reference>
<feature type="compositionally biased region" description="Low complexity" evidence="6">
    <location>
        <begin position="161"/>
        <end position="205"/>
    </location>
</feature>
<evidence type="ECO:0000256" key="2">
    <source>
        <dbReference type="ARBA" id="ARBA00005927"/>
    </source>
</evidence>
<proteinExistence type="inferred from homology"/>
<feature type="region of interest" description="Disordered" evidence="6">
    <location>
        <begin position="807"/>
        <end position="829"/>
    </location>
</feature>
<keyword evidence="9" id="KW-1185">Reference proteome</keyword>
<dbReference type="Pfam" id="PF00128">
    <property type="entry name" value="Alpha-amylase"/>
    <property type="match status" value="1"/>
</dbReference>